<proteinExistence type="predicted"/>
<dbReference type="Proteomes" id="UP000235346">
    <property type="component" value="Unassembled WGS sequence"/>
</dbReference>
<accession>A0A2N7TMM3</accession>
<dbReference type="EMBL" id="PNRE01000047">
    <property type="protein sequence ID" value="PMR69434.1"/>
    <property type="molecule type" value="Genomic_DNA"/>
</dbReference>
<keyword evidence="2" id="KW-1185">Reference proteome</keyword>
<evidence type="ECO:0000313" key="2">
    <source>
        <dbReference type="Proteomes" id="UP000235346"/>
    </source>
</evidence>
<comment type="caution">
    <text evidence="1">The sequence shown here is derived from an EMBL/GenBank/DDBJ whole genome shotgun (WGS) entry which is preliminary data.</text>
</comment>
<organism evidence="1 2">
    <name type="scientific">Halomonas heilongjiangensis</name>
    <dbReference type="NCBI Taxonomy" id="1387883"/>
    <lineage>
        <taxon>Bacteria</taxon>
        <taxon>Pseudomonadati</taxon>
        <taxon>Pseudomonadota</taxon>
        <taxon>Gammaproteobacteria</taxon>
        <taxon>Oceanospirillales</taxon>
        <taxon>Halomonadaceae</taxon>
        <taxon>Halomonas</taxon>
    </lineage>
</organism>
<protein>
    <submittedName>
        <fullName evidence="1">DUF1415 domain-containing protein</fullName>
    </submittedName>
</protein>
<dbReference type="AlphaFoldDB" id="A0A2N7TMM3"/>
<dbReference type="RefSeq" id="WP_102627851.1">
    <property type="nucleotide sequence ID" value="NZ_PDOH01000028.1"/>
</dbReference>
<dbReference type="InterPro" id="IPR009858">
    <property type="entry name" value="DUF1415"/>
</dbReference>
<sequence length="188" mass="21032">MTAPDSHPLVATRAWVETFVVAHDVCPFAGRELARGTIRYAEAAADDWEAALLTLIEECQRLDETPGIETTLLVLSRGVEDFDDYLDLLAIAEALLAEQGYEGIYQLASFHPDYCFEDAEPDDPGNFTNRSPWPMLHLLREASLEQALAHYPDDPAQIPERNIAEMHRLGRVRLAESLAALRDVSRRG</sequence>
<name>A0A2N7TMM3_9GAMM</name>
<dbReference type="OrthoDB" id="277390at2"/>
<evidence type="ECO:0000313" key="1">
    <source>
        <dbReference type="EMBL" id="PMR69434.1"/>
    </source>
</evidence>
<gene>
    <name evidence="1" type="ORF">C1H66_10570</name>
</gene>
<dbReference type="Pfam" id="PF07209">
    <property type="entry name" value="DUF1415"/>
    <property type="match status" value="1"/>
</dbReference>
<reference evidence="1 2" key="1">
    <citation type="submission" date="2018-01" db="EMBL/GenBank/DDBJ databases">
        <title>Halomonas endophytica sp. nov., isolated from storage liquid in the stems of Populus euphratica.</title>
        <authorList>
            <person name="Chen C."/>
        </authorList>
    </citation>
    <scope>NUCLEOTIDE SEQUENCE [LARGE SCALE GENOMIC DNA]</scope>
    <source>
        <strain evidence="1 2">DSM 26881</strain>
    </source>
</reference>